<keyword evidence="1" id="KW-1133">Transmembrane helix</keyword>
<sequence>MKLLALVFFIIIPVFSIIQVALFYFYFLSQKRKKESVNDVSEKKQGRKIALLFILFFISIAINAYLYWLGMNFLSEV</sequence>
<proteinExistence type="predicted"/>
<protein>
    <submittedName>
        <fullName evidence="2">Uncharacterized protein</fullName>
    </submittedName>
</protein>
<keyword evidence="1" id="KW-0472">Membrane</keyword>
<evidence type="ECO:0000313" key="3">
    <source>
        <dbReference type="Proteomes" id="UP000837932"/>
    </source>
</evidence>
<keyword evidence="1" id="KW-0812">Transmembrane</keyword>
<gene>
    <name evidence="2" type="ORF">EMA8858_03828</name>
</gene>
<dbReference type="RefSeq" id="WP_238808504.1">
    <property type="nucleotide sequence ID" value="NZ_CAKLPY010000005.1"/>
</dbReference>
<accession>A0ABN8EYN5</accession>
<keyword evidence="3" id="KW-1185">Reference proteome</keyword>
<reference evidence="2" key="1">
    <citation type="submission" date="2021-12" db="EMBL/GenBank/DDBJ databases">
        <authorList>
            <person name="Rodrigo-Torres L."/>
            <person name="Arahal R. D."/>
            <person name="Lucena T."/>
        </authorList>
    </citation>
    <scope>NUCLEOTIDE SEQUENCE</scope>
    <source>
        <strain evidence="2">CECT 8858</strain>
    </source>
</reference>
<dbReference type="Proteomes" id="UP000837932">
    <property type="component" value="Unassembled WGS sequence"/>
</dbReference>
<evidence type="ECO:0000256" key="1">
    <source>
        <dbReference type="SAM" id="Phobius"/>
    </source>
</evidence>
<dbReference type="EMBL" id="CAKLPY010000005">
    <property type="protein sequence ID" value="CAH0997694.1"/>
    <property type="molecule type" value="Genomic_DNA"/>
</dbReference>
<comment type="caution">
    <text evidence="2">The sequence shown here is derived from an EMBL/GenBank/DDBJ whole genome shotgun (WGS) entry which is preliminary data.</text>
</comment>
<feature type="transmembrane region" description="Helical" evidence="1">
    <location>
        <begin position="6"/>
        <end position="28"/>
    </location>
</feature>
<name>A0ABN8EYN5_9BACT</name>
<organism evidence="2 3">
    <name type="scientific">Emticicia aquatica</name>
    <dbReference type="NCBI Taxonomy" id="1681835"/>
    <lineage>
        <taxon>Bacteria</taxon>
        <taxon>Pseudomonadati</taxon>
        <taxon>Bacteroidota</taxon>
        <taxon>Cytophagia</taxon>
        <taxon>Cytophagales</taxon>
        <taxon>Leadbetterellaceae</taxon>
        <taxon>Emticicia</taxon>
    </lineage>
</organism>
<feature type="transmembrane region" description="Helical" evidence="1">
    <location>
        <begin position="49"/>
        <end position="68"/>
    </location>
</feature>
<evidence type="ECO:0000313" key="2">
    <source>
        <dbReference type="EMBL" id="CAH0997694.1"/>
    </source>
</evidence>